<dbReference type="GO" id="GO:0000287">
    <property type="term" value="F:magnesium ion binding"/>
    <property type="evidence" value="ECO:0007669"/>
    <property type="project" value="InterPro"/>
</dbReference>
<evidence type="ECO:0000256" key="2">
    <source>
        <dbReference type="ARBA" id="ARBA00022490"/>
    </source>
</evidence>
<evidence type="ECO:0000256" key="5">
    <source>
        <dbReference type="ARBA" id="ARBA00022842"/>
    </source>
</evidence>
<dbReference type="InterPro" id="IPR036726">
    <property type="entry name" value="GTP1_OBG_dom_sf"/>
</dbReference>
<dbReference type="Gene3D" id="3.40.50.300">
    <property type="entry name" value="P-loop containing nucleotide triphosphate hydrolases"/>
    <property type="match status" value="1"/>
</dbReference>
<gene>
    <name evidence="9" type="primary">cgtA</name>
    <name evidence="9" type="ORF">KC675_02140</name>
</gene>
<reference evidence="9" key="1">
    <citation type="submission" date="2020-04" db="EMBL/GenBank/DDBJ databases">
        <authorList>
            <person name="Zhang T."/>
        </authorList>
    </citation>
    <scope>NUCLEOTIDE SEQUENCE</scope>
    <source>
        <strain evidence="9">HKST-UBA15</strain>
    </source>
</reference>
<evidence type="ECO:0000313" key="10">
    <source>
        <dbReference type="Proteomes" id="UP000745577"/>
    </source>
</evidence>
<dbReference type="InterPro" id="IPR006169">
    <property type="entry name" value="GTP1_OBG_dom"/>
</dbReference>
<evidence type="ECO:0000259" key="7">
    <source>
        <dbReference type="PROSITE" id="PS51710"/>
    </source>
</evidence>
<evidence type="ECO:0000313" key="9">
    <source>
        <dbReference type="EMBL" id="MCA9379959.1"/>
    </source>
</evidence>
<dbReference type="AlphaFoldDB" id="A0A955I8Q1"/>
<dbReference type="GO" id="GO:0005525">
    <property type="term" value="F:GTP binding"/>
    <property type="evidence" value="ECO:0007669"/>
    <property type="project" value="UniProtKB-KW"/>
</dbReference>
<dbReference type="InterPro" id="IPR045086">
    <property type="entry name" value="OBG_GTPase"/>
</dbReference>
<dbReference type="PIRSF" id="PIRSF002401">
    <property type="entry name" value="GTP_bd_Obg/CgtA"/>
    <property type="match status" value="1"/>
</dbReference>
<dbReference type="InterPro" id="IPR031167">
    <property type="entry name" value="G_OBG"/>
</dbReference>
<keyword evidence="6" id="KW-0342">GTP-binding</keyword>
<dbReference type="PROSITE" id="PS51710">
    <property type="entry name" value="G_OBG"/>
    <property type="match status" value="1"/>
</dbReference>
<dbReference type="SUPFAM" id="SSF52540">
    <property type="entry name" value="P-loop containing nucleoside triphosphate hydrolases"/>
    <property type="match status" value="1"/>
</dbReference>
<name>A0A955I8Q1_9BACT</name>
<dbReference type="Pfam" id="PF01926">
    <property type="entry name" value="MMR_HSR1"/>
    <property type="match status" value="1"/>
</dbReference>
<keyword evidence="5" id="KW-0460">Magnesium</keyword>
<keyword evidence="3" id="KW-0547">Nucleotide-binding</keyword>
<sequence length="318" mass="34746">MLIDKVRVNFVSGAGGSGAVSFHKSGKPDGGDGGRGGDVFLEGDSNIHDLRAFNAKKQFEAGDANRGTLNRRTGANGEDLIVKVPLITRVFDLEGNFITAIKNHGQRELLLKGGAGGKGNYYFRKGQVQTLKKFTPGKPGKKLLGFLELELKAEVIFIGLPNAGKSSMLNVLTNSKSKVAAYPFTTLEPFLGVMDNIKLMDLPGLIEGTSKGKGLGSNFAKHAKNSLVVAHFLSLDSNDLKKDYDVIINELKNINPELLDKPEILVLTKSDNYSKEEIAEKIKIVKKFHKNYVVVSIIDDDTVDKLRDLFLTAYENLH</sequence>
<evidence type="ECO:0000256" key="4">
    <source>
        <dbReference type="ARBA" id="ARBA00022801"/>
    </source>
</evidence>
<dbReference type="GO" id="GO:0003924">
    <property type="term" value="F:GTPase activity"/>
    <property type="evidence" value="ECO:0007669"/>
    <property type="project" value="InterPro"/>
</dbReference>
<feature type="domain" description="OBG-type G" evidence="7">
    <location>
        <begin position="153"/>
        <end position="315"/>
    </location>
</feature>
<evidence type="ECO:0000256" key="6">
    <source>
        <dbReference type="ARBA" id="ARBA00023134"/>
    </source>
</evidence>
<keyword evidence="4" id="KW-0378">Hydrolase</keyword>
<dbReference type="InterPro" id="IPR014100">
    <property type="entry name" value="GTP-bd_Obg/CgtA"/>
</dbReference>
<dbReference type="InterPro" id="IPR006073">
    <property type="entry name" value="GTP-bd"/>
</dbReference>
<accession>A0A955I8Q1</accession>
<comment type="similarity">
    <text evidence="1">Belongs to the TRAFAC class OBG-HflX-like GTPase superfamily. OBG GTPase family.</text>
</comment>
<evidence type="ECO:0000256" key="3">
    <source>
        <dbReference type="ARBA" id="ARBA00022741"/>
    </source>
</evidence>
<dbReference type="PRINTS" id="PR00326">
    <property type="entry name" value="GTP1OBG"/>
</dbReference>
<dbReference type="PANTHER" id="PTHR11702">
    <property type="entry name" value="DEVELOPMENTALLY REGULATED GTP-BINDING PROTEIN-RELATED"/>
    <property type="match status" value="1"/>
</dbReference>
<dbReference type="GO" id="GO:0042254">
    <property type="term" value="P:ribosome biogenesis"/>
    <property type="evidence" value="ECO:0007669"/>
    <property type="project" value="UniProtKB-UniRule"/>
</dbReference>
<dbReference type="PROSITE" id="PS51883">
    <property type="entry name" value="OBG"/>
    <property type="match status" value="1"/>
</dbReference>
<comment type="caution">
    <text evidence="9">The sequence shown here is derived from an EMBL/GenBank/DDBJ whole genome shotgun (WGS) entry which is preliminary data.</text>
</comment>
<dbReference type="Gene3D" id="2.70.210.12">
    <property type="entry name" value="GTP1/OBG domain"/>
    <property type="match status" value="1"/>
</dbReference>
<evidence type="ECO:0000256" key="1">
    <source>
        <dbReference type="ARBA" id="ARBA00007699"/>
    </source>
</evidence>
<dbReference type="Pfam" id="PF01018">
    <property type="entry name" value="GTP1_OBG"/>
    <property type="match status" value="1"/>
</dbReference>
<keyword evidence="2" id="KW-0963">Cytoplasm</keyword>
<evidence type="ECO:0000259" key="8">
    <source>
        <dbReference type="PROSITE" id="PS51883"/>
    </source>
</evidence>
<dbReference type="FunFam" id="2.70.210.12:FF:000001">
    <property type="entry name" value="GTPase Obg"/>
    <property type="match status" value="1"/>
</dbReference>
<dbReference type="NCBIfam" id="TIGR02729">
    <property type="entry name" value="Obg_CgtA"/>
    <property type="match status" value="1"/>
</dbReference>
<dbReference type="Proteomes" id="UP000745577">
    <property type="component" value="Unassembled WGS sequence"/>
</dbReference>
<reference evidence="9" key="2">
    <citation type="journal article" date="2021" name="Microbiome">
        <title>Successional dynamics and alternative stable states in a saline activated sludge microbial community over 9 years.</title>
        <authorList>
            <person name="Wang Y."/>
            <person name="Ye J."/>
            <person name="Ju F."/>
            <person name="Liu L."/>
            <person name="Boyd J.A."/>
            <person name="Deng Y."/>
            <person name="Parks D.H."/>
            <person name="Jiang X."/>
            <person name="Yin X."/>
            <person name="Woodcroft B.J."/>
            <person name="Tyson G.W."/>
            <person name="Hugenholtz P."/>
            <person name="Polz M.F."/>
            <person name="Zhang T."/>
        </authorList>
    </citation>
    <scope>NUCLEOTIDE SEQUENCE</scope>
    <source>
        <strain evidence="9">HKST-UBA15</strain>
    </source>
</reference>
<dbReference type="SUPFAM" id="SSF82051">
    <property type="entry name" value="Obg GTP-binding protein N-terminal domain"/>
    <property type="match status" value="1"/>
</dbReference>
<proteinExistence type="inferred from homology"/>
<protein>
    <submittedName>
        <fullName evidence="9">Obg family GTPase CgtA</fullName>
    </submittedName>
</protein>
<dbReference type="InterPro" id="IPR027417">
    <property type="entry name" value="P-loop_NTPase"/>
</dbReference>
<dbReference type="PANTHER" id="PTHR11702:SF31">
    <property type="entry name" value="MITOCHONDRIAL RIBOSOME-ASSOCIATED GTPASE 2"/>
    <property type="match status" value="1"/>
</dbReference>
<organism evidence="9 10">
    <name type="scientific">Candidatus Dojkabacteria bacterium</name>
    <dbReference type="NCBI Taxonomy" id="2099670"/>
    <lineage>
        <taxon>Bacteria</taxon>
        <taxon>Candidatus Dojkabacteria</taxon>
    </lineage>
</organism>
<feature type="domain" description="Obg" evidence="8">
    <location>
        <begin position="1"/>
        <end position="152"/>
    </location>
</feature>
<dbReference type="EMBL" id="JAGQLL010000020">
    <property type="protein sequence ID" value="MCA9379959.1"/>
    <property type="molecule type" value="Genomic_DNA"/>
</dbReference>